<evidence type="ECO:0000259" key="8">
    <source>
        <dbReference type="Pfam" id="PF12704"/>
    </source>
</evidence>
<reference evidence="9 10" key="1">
    <citation type="submission" date="2024-09" db="EMBL/GenBank/DDBJ databases">
        <title>Laminarin stimulates single cell rates of sulfate reduction while oxygen inhibits transcriptomic activity in coastal marine sediment.</title>
        <authorList>
            <person name="Lindsay M."/>
            <person name="Orcutt B."/>
            <person name="Emerson D."/>
            <person name="Stepanauskas R."/>
            <person name="D'Angelo T."/>
        </authorList>
    </citation>
    <scope>NUCLEOTIDE SEQUENCE [LARGE SCALE GENOMIC DNA]</scope>
    <source>
        <strain evidence="9">SAG AM-311-K15</strain>
    </source>
</reference>
<dbReference type="EMBL" id="JBHPBY010000203">
    <property type="protein sequence ID" value="MFC1851576.1"/>
    <property type="molecule type" value="Genomic_DNA"/>
</dbReference>
<gene>
    <name evidence="9" type="ORF">ACFL27_15405</name>
</gene>
<evidence type="ECO:0000313" key="10">
    <source>
        <dbReference type="Proteomes" id="UP001594351"/>
    </source>
</evidence>
<feature type="domain" description="ABC3 transporter permease C-terminal" evidence="7">
    <location>
        <begin position="318"/>
        <end position="432"/>
    </location>
</feature>
<comment type="caution">
    <text evidence="9">The sequence shown here is derived from an EMBL/GenBank/DDBJ whole genome shotgun (WGS) entry which is preliminary data.</text>
</comment>
<feature type="transmembrane region" description="Helical" evidence="6">
    <location>
        <begin position="405"/>
        <end position="425"/>
    </location>
</feature>
<evidence type="ECO:0000256" key="4">
    <source>
        <dbReference type="ARBA" id="ARBA00022989"/>
    </source>
</evidence>
<sequence length="439" mass="49732">MLLFQLKRAFQSLLKTPNVTIISILAVTLGVGVMTSFSNTFFFFTQNPLPQKSDILFNVRLDNWTLDREPFDVEPGEPPKHSTYRDTRELMKCNIPRHQTRIGAASSYVFPEDRTQKPFAVKVRLTTHDFFPMFNVPFQFGAGWSQESDEKRDAVIVLSRDSNLKLFKGLNSVGKQVHLGARHYTVVGVLGDYHPQPIFYDFINSQQGEICDFFLPLDHIRETGNGLTRQGDTNGWGSDESFEGDSFFTVAEANWLEFWVELAPERVEEYRMFLTNYVHSQKALGRFPRPMNNRVTPMMEWVRQRNRSLSIIGTLLGISFLFLAACSVNLTGLLLGKFLSAAPQIGVFRAMGAKKRYIFSQYIIECELIAVFGGILGLAVAALGLKYLNTLNPIGDWFHLDLKTVYVAVVLSLVTGFITGLYPAWRACQVNPAIQIKIQ</sequence>
<protein>
    <submittedName>
        <fullName evidence="9">ABC transporter permease</fullName>
    </submittedName>
</protein>
<evidence type="ECO:0000313" key="9">
    <source>
        <dbReference type="EMBL" id="MFC1851576.1"/>
    </source>
</evidence>
<dbReference type="InterPro" id="IPR003838">
    <property type="entry name" value="ABC3_permease_C"/>
</dbReference>
<accession>A0ABV6YZE9</accession>
<feature type="transmembrane region" description="Helical" evidence="6">
    <location>
        <begin position="331"/>
        <end position="350"/>
    </location>
</feature>
<dbReference type="Pfam" id="PF02687">
    <property type="entry name" value="FtsX"/>
    <property type="match status" value="1"/>
</dbReference>
<keyword evidence="5 6" id="KW-0472">Membrane</keyword>
<dbReference type="PANTHER" id="PTHR30572">
    <property type="entry name" value="MEMBRANE COMPONENT OF TRANSPORTER-RELATED"/>
    <property type="match status" value="1"/>
</dbReference>
<dbReference type="InterPro" id="IPR050250">
    <property type="entry name" value="Macrolide_Exporter_MacB"/>
</dbReference>
<keyword evidence="3 6" id="KW-0812">Transmembrane</keyword>
<evidence type="ECO:0000256" key="2">
    <source>
        <dbReference type="ARBA" id="ARBA00022475"/>
    </source>
</evidence>
<name>A0ABV6YZE9_UNCC1</name>
<dbReference type="Pfam" id="PF12704">
    <property type="entry name" value="MacB_PCD"/>
    <property type="match status" value="1"/>
</dbReference>
<evidence type="ECO:0000256" key="6">
    <source>
        <dbReference type="SAM" id="Phobius"/>
    </source>
</evidence>
<feature type="transmembrane region" description="Helical" evidence="6">
    <location>
        <begin position="362"/>
        <end position="385"/>
    </location>
</feature>
<evidence type="ECO:0000259" key="7">
    <source>
        <dbReference type="Pfam" id="PF02687"/>
    </source>
</evidence>
<keyword evidence="2" id="KW-1003">Cell membrane</keyword>
<feature type="domain" description="MacB-like periplasmic core" evidence="8">
    <location>
        <begin position="20"/>
        <end position="194"/>
    </location>
</feature>
<organism evidence="9 10">
    <name type="scientific">candidate division CSSED10-310 bacterium</name>
    <dbReference type="NCBI Taxonomy" id="2855610"/>
    <lineage>
        <taxon>Bacteria</taxon>
        <taxon>Bacteria division CSSED10-310</taxon>
    </lineage>
</organism>
<proteinExistence type="predicted"/>
<keyword evidence="4 6" id="KW-1133">Transmembrane helix</keyword>
<keyword evidence="10" id="KW-1185">Reference proteome</keyword>
<dbReference type="PANTHER" id="PTHR30572:SF18">
    <property type="entry name" value="ABC-TYPE MACROLIDE FAMILY EXPORT SYSTEM PERMEASE COMPONENT 2"/>
    <property type="match status" value="1"/>
</dbReference>
<dbReference type="InterPro" id="IPR025857">
    <property type="entry name" value="MacB_PCD"/>
</dbReference>
<dbReference type="Proteomes" id="UP001594351">
    <property type="component" value="Unassembled WGS sequence"/>
</dbReference>
<evidence type="ECO:0000256" key="3">
    <source>
        <dbReference type="ARBA" id="ARBA00022692"/>
    </source>
</evidence>
<evidence type="ECO:0000256" key="5">
    <source>
        <dbReference type="ARBA" id="ARBA00023136"/>
    </source>
</evidence>
<comment type="subcellular location">
    <subcellularLocation>
        <location evidence="1">Cell membrane</location>
        <topology evidence="1">Multi-pass membrane protein</topology>
    </subcellularLocation>
</comment>
<evidence type="ECO:0000256" key="1">
    <source>
        <dbReference type="ARBA" id="ARBA00004651"/>
    </source>
</evidence>
<feature type="transmembrane region" description="Helical" evidence="6">
    <location>
        <begin position="20"/>
        <end position="44"/>
    </location>
</feature>